<dbReference type="PANTHER" id="PTHR16222:SF23">
    <property type="entry name" value="INACTIVE ADP-RIBOSYLTRANSFERASE ARH2"/>
    <property type="match status" value="1"/>
</dbReference>
<feature type="compositionally biased region" description="Basic and acidic residues" evidence="2">
    <location>
        <begin position="1291"/>
        <end position="1307"/>
    </location>
</feature>
<dbReference type="RefSeq" id="XP_060039734.1">
    <property type="nucleotide sequence ID" value="XM_060183751.1"/>
</dbReference>
<proteinExistence type="inferred from homology"/>
<feature type="compositionally biased region" description="Polar residues" evidence="2">
    <location>
        <begin position="640"/>
        <end position="653"/>
    </location>
</feature>
<feature type="region of interest" description="Disordered" evidence="2">
    <location>
        <begin position="341"/>
        <end position="370"/>
    </location>
</feature>
<feature type="region of interest" description="Disordered" evidence="2">
    <location>
        <begin position="457"/>
        <end position="489"/>
    </location>
</feature>
<feature type="compositionally biased region" description="Basic and acidic residues" evidence="2">
    <location>
        <begin position="1617"/>
        <end position="1628"/>
    </location>
</feature>
<protein>
    <submittedName>
        <fullName evidence="4">Inactive ADP-ribosyltransferase ARH2 isoform X1</fullName>
    </submittedName>
</protein>
<evidence type="ECO:0000256" key="2">
    <source>
        <dbReference type="SAM" id="MobiDB-lite"/>
    </source>
</evidence>
<feature type="compositionally biased region" description="Polar residues" evidence="2">
    <location>
        <begin position="1429"/>
        <end position="1444"/>
    </location>
</feature>
<feature type="compositionally biased region" description="Basic and acidic residues" evidence="2">
    <location>
        <begin position="1212"/>
        <end position="1228"/>
    </location>
</feature>
<feature type="compositionally biased region" description="Basic and acidic residues" evidence="2">
    <location>
        <begin position="478"/>
        <end position="489"/>
    </location>
</feature>
<keyword evidence="3" id="KW-1185">Reference proteome</keyword>
<sequence length="1628" mass="166982">MEAFQAAMVLGAVGDALGYGHSREGWTCPEEPPGGLDAWVPAPCAVSHNTVMHMATASALTTEYSCLADLYREMVQRYVHILQEPLEIPADPSSQEGPTPRSDGYLLAWHTPSNEKGSGFGAATKAMCVGMRYWTPGQLATLVEVSLECGRMTHSHPTGFLGSLCTALFASYALQGKPLELWGRDMLGTLPLAEDHCRRTLPNLEESREHWFYFEAKWQFYLEERGVGRDTGSRATFPASYNAQDRDKTYRKWSSEGRGGQGGHDAPMIAYDALLGAGDSWTELCRRAMFHRGESGATGCIAGCLFGLLHGQATVPAGLCGALEQRAELERLGAALHRLSTQRGHTEGPAPPLHSPPAGQTGSAGRRTDTQTLARQLDRAAWAPAPHAVLSGLFLYMTGLEAGPRGSQDRARRMPPTPGPPDARRPTRFQLLQAKFLGPGREPPLKRTREVGRLISRDRGRVTAPPHRPLDGGPGGREPARGDRPARGTVRDMVRLFLAAGQREGAAGGPGALGARVGGPGTRAGGPGGRRVVARLREKFEQSGLVAEASVTPPRRPGPSQPPMAAPHPRTPPGPLPVCQPPPARGHPLGLKPVPPSSPSLAAVSPAPASKAPPEAAVPTRGALRTPEPMPPVSPEDTMDSQAGVTPSDSQGVQGAEEDPEVIRGSGEGLQTIREAGNGPVATWGAWESFQVTQRGGEGPGVTQGGCRYEEDMLGAPTTRRGPCFAPQRSLSEQKALELPPCNLPPPAQATWAVQPAMDPPQVITRFPVVHEMPVHPARQHPSTHSEDKHPWVLRAESAPAIPPIPEKGRAAALVGGHTPAGAPAGPNVTSRMSLSPSTPAGDSVRPSTPVVPSMANRTPAASRAPMAPSTPDGAPAAPRAPNGAPVAPSTPDRAPAAPRAPDRAPMAASAPDRAPMAASAPDGAPAAPRAPDVAPAAPRAPDRAPMAPSTPDGAPAAPSAPDGAPAAASAPDGAPAAASAPDGAPAAASAPDGAPAAPRAPDGAPAAPSAPDGAPAAASAPDGAPAAASAPDGAPAAPRAPDGAPEAPRAPDGAPVAPSTPDGAPVPPRTFDRTPMVSSTPDGTPEAPSTPDRAPPAAPSTPDWAPAAPSTPDSAPAAPSTPDRAPVAPSTPDWAPAAPSTPDGAPVALRIPAKLPVASNTPARAPVAPLTAAEEIEGFSTPARMPLGPSTPVRAPVGPSTPVGAPSEPSVPDREPVDIRTPSREAEGFSTPTRAPVGAKLSSLPGLWADPSIHLWPGPPLASGDVPVMQGDCAGGTASPHGRGPQDTLRGGKDPLEGDLELEARRPWRGAWGAPSMEGVWPREPLTSEGRRRGSPDGTSSEQTWSPGGDSASGVTSLRGALARQGSSSDSGASLDKQTPWGPKGGVSLPTGLHAGGQDLSKCRPASREHPGPGNRAPRQGLAVVDNLTVTSPGSTQKLSNRGTGERDRQDKALDLSPRQHQERGPPLPEPGHRPPAPREPSQPGREPRPAPRPQPLTTPTKASTGTQGSRCDPQGPGLAASRPGGPAGWTEAVTQPGAPCGGDMRPPTPPQGGPLPQGSCAGETLSLSLEKPLPPSTLQPAQLKKATVSLKPRPLGGTEVPHQPPPGTLLAAEGQKGDRVSPEPSP</sequence>
<organism evidence="3 4">
    <name type="scientific">Erinaceus europaeus</name>
    <name type="common">Western European hedgehog</name>
    <dbReference type="NCBI Taxonomy" id="9365"/>
    <lineage>
        <taxon>Eukaryota</taxon>
        <taxon>Metazoa</taxon>
        <taxon>Chordata</taxon>
        <taxon>Craniata</taxon>
        <taxon>Vertebrata</taxon>
        <taxon>Euteleostomi</taxon>
        <taxon>Mammalia</taxon>
        <taxon>Eutheria</taxon>
        <taxon>Laurasiatheria</taxon>
        <taxon>Eulipotyphla</taxon>
        <taxon>Erinaceidae</taxon>
        <taxon>Erinaceinae</taxon>
        <taxon>Erinaceus</taxon>
    </lineage>
</organism>
<evidence type="ECO:0000256" key="1">
    <source>
        <dbReference type="ARBA" id="ARBA00010702"/>
    </source>
</evidence>
<feature type="compositionally biased region" description="Low complexity" evidence="2">
    <location>
        <begin position="872"/>
        <end position="1056"/>
    </location>
</feature>
<feature type="compositionally biased region" description="Polar residues" evidence="2">
    <location>
        <begin position="1338"/>
        <end position="1347"/>
    </location>
</feature>
<evidence type="ECO:0000313" key="4">
    <source>
        <dbReference type="RefSeq" id="XP_060039734.1"/>
    </source>
</evidence>
<dbReference type="SUPFAM" id="SSF101478">
    <property type="entry name" value="ADP-ribosylglycohydrolase"/>
    <property type="match status" value="1"/>
</dbReference>
<feature type="compositionally biased region" description="Pro residues" evidence="2">
    <location>
        <begin position="1467"/>
        <end position="1482"/>
    </location>
</feature>
<name>A0ABM3WT36_ERIEU</name>
<feature type="region of interest" description="Disordered" evidence="2">
    <location>
        <begin position="1180"/>
        <end position="1239"/>
    </location>
</feature>
<feature type="compositionally biased region" description="Low complexity" evidence="2">
    <location>
        <begin position="816"/>
        <end position="827"/>
    </location>
</feature>
<feature type="compositionally biased region" description="Basic and acidic residues" evidence="2">
    <location>
        <begin position="1445"/>
        <end position="1465"/>
    </location>
</feature>
<gene>
    <name evidence="4" type="primary">ADPRHL1</name>
</gene>
<dbReference type="Pfam" id="PF03747">
    <property type="entry name" value="ADP_ribosyl_GH"/>
    <property type="match status" value="1"/>
</dbReference>
<feature type="compositionally biased region" description="Low complexity" evidence="2">
    <location>
        <begin position="599"/>
        <end position="619"/>
    </location>
</feature>
<feature type="compositionally biased region" description="Pro residues" evidence="2">
    <location>
        <begin position="554"/>
        <end position="585"/>
    </location>
</feature>
<feature type="compositionally biased region" description="Low complexity" evidence="2">
    <location>
        <begin position="1556"/>
        <end position="1573"/>
    </location>
</feature>
<feature type="region of interest" description="Disordered" evidence="2">
    <location>
        <begin position="403"/>
        <end position="427"/>
    </location>
</feature>
<dbReference type="GeneID" id="103126540"/>
<feature type="region of interest" description="Disordered" evidence="2">
    <location>
        <begin position="1267"/>
        <end position="1628"/>
    </location>
</feature>
<feature type="compositionally biased region" description="Low complexity" evidence="2">
    <location>
        <begin position="1101"/>
        <end position="1127"/>
    </location>
</feature>
<dbReference type="InterPro" id="IPR050792">
    <property type="entry name" value="ADP-ribosylglycohydrolase"/>
</dbReference>
<feature type="compositionally biased region" description="Polar residues" evidence="2">
    <location>
        <begin position="1499"/>
        <end position="1511"/>
    </location>
</feature>
<comment type="similarity">
    <text evidence="1">Belongs to the ADP-ribosylglycohydrolase family.</text>
</comment>
<feature type="compositionally biased region" description="Gly residues" evidence="2">
    <location>
        <begin position="506"/>
        <end position="529"/>
    </location>
</feature>
<dbReference type="Proteomes" id="UP001652624">
    <property type="component" value="Chromosome 5"/>
</dbReference>
<feature type="compositionally biased region" description="Polar residues" evidence="2">
    <location>
        <begin position="828"/>
        <end position="841"/>
    </location>
</feature>
<evidence type="ECO:0000313" key="3">
    <source>
        <dbReference type="Proteomes" id="UP001652624"/>
    </source>
</evidence>
<dbReference type="InterPro" id="IPR005502">
    <property type="entry name" value="Ribosyl_crysJ1"/>
</dbReference>
<dbReference type="Gene3D" id="1.10.4080.10">
    <property type="entry name" value="ADP-ribosylation/Crystallin J1"/>
    <property type="match status" value="1"/>
</dbReference>
<dbReference type="InterPro" id="IPR036705">
    <property type="entry name" value="Ribosyl_crysJ1_sf"/>
</dbReference>
<dbReference type="PANTHER" id="PTHR16222">
    <property type="entry name" value="ADP-RIBOSYLGLYCOHYDROLASE"/>
    <property type="match status" value="1"/>
</dbReference>
<feature type="region of interest" description="Disordered" evidence="2">
    <location>
        <begin position="543"/>
        <end position="662"/>
    </location>
</feature>
<reference evidence="4" key="1">
    <citation type="submission" date="2025-08" db="UniProtKB">
        <authorList>
            <consortium name="RefSeq"/>
        </authorList>
    </citation>
    <scope>IDENTIFICATION</scope>
</reference>
<feature type="region of interest" description="Disordered" evidence="2">
    <location>
        <begin position="502"/>
        <end position="529"/>
    </location>
</feature>
<feature type="region of interest" description="Disordered" evidence="2">
    <location>
        <begin position="813"/>
        <end position="1148"/>
    </location>
</feature>
<accession>A0ABM3WT36</accession>